<sequence>MASKYEQAVYDCMNPTLDLLEKTTNPHHRAILKNYCRHVHLEGAAMFEEITAPDMMADDPVYHITWGDSPFQVKGRKGVFDFYSSIGEIVLWNSGDKVAVADWGIADEMWFHQMSTGAELKKLGHKVEKDDGLYLVHSLQAFIWPYDENALLKGEHLYEDKSTLTIEEIDPADYMTPERVREIHRECLADLEERWGANYWVWQREGVAA</sequence>
<dbReference type="OrthoDB" id="2375018at2"/>
<gene>
    <name evidence="1" type="ORF">E5222_14315</name>
</gene>
<reference evidence="1 2" key="1">
    <citation type="submission" date="2019-04" db="EMBL/GenBank/DDBJ databases">
        <title>Altererythrobacter aquimixticola sp. nov., isolated from sediment of junction between the ocean and a freshwater spring.</title>
        <authorList>
            <person name="Yoon J.-H."/>
        </authorList>
    </citation>
    <scope>NUCLEOTIDE SEQUENCE [LARGE SCALE GENOMIC DNA]</scope>
    <source>
        <strain evidence="1 2">SSKS-13</strain>
    </source>
</reference>
<evidence type="ECO:0000313" key="2">
    <source>
        <dbReference type="Proteomes" id="UP000309389"/>
    </source>
</evidence>
<protein>
    <recommendedName>
        <fullName evidence="3">Nuclear transport factor 2 family protein</fullName>
    </recommendedName>
</protein>
<keyword evidence="2" id="KW-1185">Reference proteome</keyword>
<evidence type="ECO:0000313" key="1">
    <source>
        <dbReference type="EMBL" id="TIX48910.1"/>
    </source>
</evidence>
<evidence type="ECO:0008006" key="3">
    <source>
        <dbReference type="Google" id="ProtNLM"/>
    </source>
</evidence>
<comment type="caution">
    <text evidence="1">The sequence shown here is derived from an EMBL/GenBank/DDBJ whole genome shotgun (WGS) entry which is preliminary data.</text>
</comment>
<dbReference type="Proteomes" id="UP000309389">
    <property type="component" value="Unassembled WGS sequence"/>
</dbReference>
<dbReference type="RefSeq" id="WP_136694484.1">
    <property type="nucleotide sequence ID" value="NZ_SSHH01000004.1"/>
</dbReference>
<accession>A0A4T3F2S0</accession>
<organism evidence="1 2">
    <name type="scientific">Alteraurantiacibacter aquimixticola</name>
    <dbReference type="NCBI Taxonomy" id="2489173"/>
    <lineage>
        <taxon>Bacteria</taxon>
        <taxon>Pseudomonadati</taxon>
        <taxon>Pseudomonadota</taxon>
        <taxon>Alphaproteobacteria</taxon>
        <taxon>Sphingomonadales</taxon>
        <taxon>Erythrobacteraceae</taxon>
        <taxon>Alteraurantiacibacter</taxon>
    </lineage>
</organism>
<dbReference type="EMBL" id="SSHH01000004">
    <property type="protein sequence ID" value="TIX48910.1"/>
    <property type="molecule type" value="Genomic_DNA"/>
</dbReference>
<dbReference type="AlphaFoldDB" id="A0A4T3F2S0"/>
<name>A0A4T3F2S0_9SPHN</name>
<proteinExistence type="predicted"/>